<organism evidence="1 2">
    <name type="scientific">Clostridium innocuum</name>
    <dbReference type="NCBI Taxonomy" id="1522"/>
    <lineage>
        <taxon>Bacteria</taxon>
        <taxon>Bacillati</taxon>
        <taxon>Bacillota</taxon>
        <taxon>Clostridia</taxon>
        <taxon>Eubacteriales</taxon>
        <taxon>Clostridiaceae</taxon>
        <taxon>Clostridium</taxon>
    </lineage>
</organism>
<name>A0AAP9SG70_CLOIN</name>
<dbReference type="Proteomes" id="UP000503330">
    <property type="component" value="Chromosome"/>
</dbReference>
<sequence>MNYGYPRMGLFGYASTRKLEKLCRTDIRFISLMNNYRPCHQAFHCFIHDDLKMPIDKIFTEINNYIEQQDTVDTYVLYLDGTKFEANANKMTFVWKKAITKYRARCWEKTMKCIKSLNRNIKNDLELSMIFFSLS</sequence>
<accession>A0AAP9SG70</accession>
<dbReference type="PANTHER" id="PTHR33408">
    <property type="entry name" value="TRANSPOSASE"/>
    <property type="match status" value="1"/>
</dbReference>
<reference evidence="1 2" key="1">
    <citation type="submission" date="2020-02" db="EMBL/GenBank/DDBJ databases">
        <authorList>
            <person name="Kociolek L.K."/>
            <person name="Ozer E.A."/>
        </authorList>
    </citation>
    <scope>NUCLEOTIDE SEQUENCE [LARGE SCALE GENOMIC DNA]</scope>
    <source>
        <strain evidence="1 2">ATCC 14501</strain>
    </source>
</reference>
<dbReference type="AlphaFoldDB" id="A0AAP9SG70"/>
<protein>
    <submittedName>
        <fullName evidence="1">Transposase</fullName>
    </submittedName>
</protein>
<evidence type="ECO:0000313" key="2">
    <source>
        <dbReference type="Proteomes" id="UP000503330"/>
    </source>
</evidence>
<dbReference type="PANTHER" id="PTHR33408:SF2">
    <property type="entry name" value="TRANSPOSASE DDE DOMAIN-CONTAINING PROTEIN"/>
    <property type="match status" value="1"/>
</dbReference>
<proteinExistence type="predicted"/>
<dbReference type="EMBL" id="CP048838">
    <property type="protein sequence ID" value="QJA04702.1"/>
    <property type="molecule type" value="Genomic_DNA"/>
</dbReference>
<gene>
    <name evidence="1" type="ORF">G4D54_20820</name>
</gene>
<evidence type="ECO:0000313" key="1">
    <source>
        <dbReference type="EMBL" id="QJA04702.1"/>
    </source>
</evidence>